<feature type="transmembrane region" description="Helical" evidence="1">
    <location>
        <begin position="263"/>
        <end position="282"/>
    </location>
</feature>
<dbReference type="HOGENOM" id="CLU_054199_0_0_11"/>
<feature type="transmembrane region" description="Helical" evidence="1">
    <location>
        <begin position="91"/>
        <end position="118"/>
    </location>
</feature>
<keyword evidence="1" id="KW-1133">Transmembrane helix</keyword>
<keyword evidence="1" id="KW-0472">Membrane</keyword>
<accession>D9WC60</accession>
<feature type="transmembrane region" description="Helical" evidence="1">
    <location>
        <begin position="228"/>
        <end position="251"/>
    </location>
</feature>
<gene>
    <name evidence="2" type="ORF">SSOG_06822</name>
</gene>
<evidence type="ECO:0000313" key="2">
    <source>
        <dbReference type="EMBL" id="EFL27108.1"/>
    </source>
</evidence>
<dbReference type="STRING" id="457427.SSOG_06822"/>
<keyword evidence="1" id="KW-0812">Transmembrane</keyword>
<dbReference type="EMBL" id="GG657754">
    <property type="protein sequence ID" value="EFL27108.1"/>
    <property type="molecule type" value="Genomic_DNA"/>
</dbReference>
<feature type="transmembrane region" description="Helical" evidence="1">
    <location>
        <begin position="302"/>
        <end position="321"/>
    </location>
</feature>
<feature type="transmembrane region" description="Helical" evidence="1">
    <location>
        <begin position="189"/>
        <end position="208"/>
    </location>
</feature>
<proteinExistence type="predicted"/>
<evidence type="ECO:0000313" key="3">
    <source>
        <dbReference type="Proteomes" id="UP000003963"/>
    </source>
</evidence>
<organism evidence="2 3">
    <name type="scientific">Streptomyces himastatinicus ATCC 53653</name>
    <dbReference type="NCBI Taxonomy" id="457427"/>
    <lineage>
        <taxon>Bacteria</taxon>
        <taxon>Bacillati</taxon>
        <taxon>Actinomycetota</taxon>
        <taxon>Actinomycetes</taxon>
        <taxon>Kitasatosporales</taxon>
        <taxon>Streptomycetaceae</taxon>
        <taxon>Streptomyces</taxon>
        <taxon>Streptomyces violaceusniger group</taxon>
    </lineage>
</organism>
<name>D9WC60_9ACTN</name>
<sequence length="342" mass="35868">MVYMTQPHATTAPRRALRAVAILACLPYIGLKVAWIAGSYLGIPEGSDLRAPGERPVMLAFNGLSVLMDAAVVVLALLLTRPWGRRVPAWLLALPVWCACGLLAPIMTGFPAQLIVTALGHGTGAGPAADDSRFLADWVFGLVYGGFILQGLALGALFVLYARERWGHLWRGRIADLPADSPTRGAQRLTAVVATVLAVLPAATHALWAAGSTAGLSAARAAERTSDFYVLEAMYVVFALATAAGALTLAFRSGHRLRLGVPLGLAWIGSGALACWGGWLMLTGLTSGDGAKAPSAVMNMTYAVQMIVGLLVLTAGAYFFGERGAQASEAPVPPRTLELRPL</sequence>
<dbReference type="AlphaFoldDB" id="D9WC60"/>
<protein>
    <submittedName>
        <fullName evidence="2">LigA protein</fullName>
    </submittedName>
</protein>
<dbReference type="Proteomes" id="UP000003963">
    <property type="component" value="Unassembled WGS sequence"/>
</dbReference>
<feature type="transmembrane region" description="Helical" evidence="1">
    <location>
        <begin position="57"/>
        <end position="79"/>
    </location>
</feature>
<keyword evidence="3" id="KW-1185">Reference proteome</keyword>
<feature type="transmembrane region" description="Helical" evidence="1">
    <location>
        <begin position="16"/>
        <end position="37"/>
    </location>
</feature>
<reference evidence="2 3" key="1">
    <citation type="submission" date="2009-02" db="EMBL/GenBank/DDBJ databases">
        <title>Annotation of Streptomyces hygroscopicus strain ATCC 53653.</title>
        <authorList>
            <consortium name="The Broad Institute Genome Sequencing Platform"/>
            <consortium name="Broad Institute Microbial Sequencing Center"/>
            <person name="Fischbach M."/>
            <person name="Godfrey P."/>
            <person name="Ward D."/>
            <person name="Young S."/>
            <person name="Zeng Q."/>
            <person name="Koehrsen M."/>
            <person name="Alvarado L."/>
            <person name="Berlin A.M."/>
            <person name="Bochicchio J."/>
            <person name="Borenstein D."/>
            <person name="Chapman S.B."/>
            <person name="Chen Z."/>
            <person name="Engels R."/>
            <person name="Freedman E."/>
            <person name="Gellesch M."/>
            <person name="Goldberg J."/>
            <person name="Griggs A."/>
            <person name="Gujja S."/>
            <person name="Heilman E.R."/>
            <person name="Heiman D.I."/>
            <person name="Hepburn T.A."/>
            <person name="Howarth C."/>
            <person name="Jen D."/>
            <person name="Larson L."/>
            <person name="Lewis B."/>
            <person name="Mehta T."/>
            <person name="Park D."/>
            <person name="Pearson M."/>
            <person name="Richards J."/>
            <person name="Roberts A."/>
            <person name="Saif S."/>
            <person name="Shea T.D."/>
            <person name="Shenoy N."/>
            <person name="Sisk P."/>
            <person name="Stolte C."/>
            <person name="Sykes S.N."/>
            <person name="Thomson T."/>
            <person name="Walk T."/>
            <person name="White J."/>
            <person name="Yandava C."/>
            <person name="Straight P."/>
            <person name="Clardy J."/>
            <person name="Hung D."/>
            <person name="Kolter R."/>
            <person name="Mekalanos J."/>
            <person name="Walker S."/>
            <person name="Walsh C.T."/>
            <person name="Wieland-Brown L.C."/>
            <person name="Haas B."/>
            <person name="Nusbaum C."/>
            <person name="Birren B."/>
        </authorList>
    </citation>
    <scope>NUCLEOTIDE SEQUENCE [LARGE SCALE GENOMIC DNA]</scope>
    <source>
        <strain evidence="2 3">ATCC 53653</strain>
    </source>
</reference>
<evidence type="ECO:0000256" key="1">
    <source>
        <dbReference type="SAM" id="Phobius"/>
    </source>
</evidence>
<feature type="transmembrane region" description="Helical" evidence="1">
    <location>
        <begin position="138"/>
        <end position="161"/>
    </location>
</feature>